<protein>
    <submittedName>
        <fullName evidence="1">Uncharacterized protein</fullName>
    </submittedName>
</protein>
<gene>
    <name evidence="1" type="ORF">SAMN05428971_0377</name>
</gene>
<dbReference type="EMBL" id="FOVG01000001">
    <property type="protein sequence ID" value="SFN17800.1"/>
    <property type="molecule type" value="Genomic_DNA"/>
</dbReference>
<sequence length="135" mass="16060">MIDIKNNLEIMWVYFPENENEILQELNETSAFEFYDRYLLELSASEFLDFFQYLSDYKIDNNLDDKNSISQLISYGFGQNSTLDREPQFESFQSIQSRVADLRSEHLTQRIKNEQEVLDSKIEPLSETIKKPDRL</sequence>
<proteinExistence type="predicted"/>
<keyword evidence="2" id="KW-1185">Reference proteome</keyword>
<dbReference type="OrthoDB" id="9902685at2"/>
<dbReference type="Proteomes" id="UP000198968">
    <property type="component" value="Unassembled WGS sequence"/>
</dbReference>
<accession>A0A1I4WXF2</accession>
<dbReference type="AlphaFoldDB" id="A0A1I4WXF2"/>
<reference evidence="2" key="1">
    <citation type="submission" date="2016-10" db="EMBL/GenBank/DDBJ databases">
        <authorList>
            <person name="Varghese N."/>
            <person name="Submissions S."/>
        </authorList>
    </citation>
    <scope>NUCLEOTIDE SEQUENCE [LARGE SCALE GENOMIC DNA]</scope>
    <source>
        <strain evidence="2">OV426</strain>
    </source>
</reference>
<evidence type="ECO:0000313" key="2">
    <source>
        <dbReference type="Proteomes" id="UP000198968"/>
    </source>
</evidence>
<evidence type="ECO:0000313" key="1">
    <source>
        <dbReference type="EMBL" id="SFN17800.1"/>
    </source>
</evidence>
<name>A0A1I4WXF2_9GAMM</name>
<organism evidence="1 2">
    <name type="scientific">Candidatus Pantoea varia</name>
    <dbReference type="NCBI Taxonomy" id="1881036"/>
    <lineage>
        <taxon>Bacteria</taxon>
        <taxon>Pseudomonadati</taxon>
        <taxon>Pseudomonadota</taxon>
        <taxon>Gammaproteobacteria</taxon>
        <taxon>Enterobacterales</taxon>
        <taxon>Erwiniaceae</taxon>
        <taxon>Pantoea</taxon>
    </lineage>
</organism>
<dbReference type="RefSeq" id="WP_090959292.1">
    <property type="nucleotide sequence ID" value="NZ_FOVG01000001.1"/>
</dbReference>